<gene>
    <name evidence="2" type="ORF">QJS04_geneDACA010024</name>
</gene>
<dbReference type="PANTHER" id="PTHR31973">
    <property type="entry name" value="POLYPROTEIN, PUTATIVE-RELATED"/>
    <property type="match status" value="1"/>
</dbReference>
<dbReference type="Proteomes" id="UP001179952">
    <property type="component" value="Unassembled WGS sequence"/>
</dbReference>
<dbReference type="Pfam" id="PF03108">
    <property type="entry name" value="DBD_Tnp_Mut"/>
    <property type="match status" value="1"/>
</dbReference>
<evidence type="ECO:0000313" key="2">
    <source>
        <dbReference type="EMBL" id="KAK1274945.1"/>
    </source>
</evidence>
<dbReference type="EMBL" id="JAUJYN010000003">
    <property type="protein sequence ID" value="KAK1274945.1"/>
    <property type="molecule type" value="Genomic_DNA"/>
</dbReference>
<evidence type="ECO:0000259" key="1">
    <source>
        <dbReference type="Pfam" id="PF03108"/>
    </source>
</evidence>
<sequence length="143" mass="16633">MVVGSRFLSVEHFRYALKQHCVINKFTVKYIKNERNRVTSKCRVGDCSWRIHAFDLQDHLTFEKIVPIIHRTPELSASKLKNEIQNKYNLSLPYSRVLKARGKAVELVHGKPVDSFKLIPELREELLKANPSSIVEYQLDVDN</sequence>
<reference evidence="2" key="1">
    <citation type="journal article" date="2023" name="Nat. Commun.">
        <title>Diploid and tetraploid genomes of Acorus and the evolution of monocots.</title>
        <authorList>
            <person name="Ma L."/>
            <person name="Liu K.W."/>
            <person name="Li Z."/>
            <person name="Hsiao Y.Y."/>
            <person name="Qi Y."/>
            <person name="Fu T."/>
            <person name="Tang G.D."/>
            <person name="Zhang D."/>
            <person name="Sun W.H."/>
            <person name="Liu D.K."/>
            <person name="Li Y."/>
            <person name="Chen G.Z."/>
            <person name="Liu X.D."/>
            <person name="Liao X.Y."/>
            <person name="Jiang Y.T."/>
            <person name="Yu X."/>
            <person name="Hao Y."/>
            <person name="Huang J."/>
            <person name="Zhao X.W."/>
            <person name="Ke S."/>
            <person name="Chen Y.Y."/>
            <person name="Wu W.L."/>
            <person name="Hsu J.L."/>
            <person name="Lin Y.F."/>
            <person name="Huang M.D."/>
            <person name="Li C.Y."/>
            <person name="Huang L."/>
            <person name="Wang Z.W."/>
            <person name="Zhao X."/>
            <person name="Zhong W.Y."/>
            <person name="Peng D.H."/>
            <person name="Ahmad S."/>
            <person name="Lan S."/>
            <person name="Zhang J.S."/>
            <person name="Tsai W.C."/>
            <person name="Van de Peer Y."/>
            <person name="Liu Z.J."/>
        </authorList>
    </citation>
    <scope>NUCLEOTIDE SEQUENCE</scope>
    <source>
        <strain evidence="2">SCP</strain>
    </source>
</reference>
<dbReference type="AlphaFoldDB" id="A0AAV9BET3"/>
<accession>A0AAV9BET3</accession>
<evidence type="ECO:0000313" key="3">
    <source>
        <dbReference type="Proteomes" id="UP001179952"/>
    </source>
</evidence>
<proteinExistence type="predicted"/>
<dbReference type="PANTHER" id="PTHR31973:SF187">
    <property type="entry name" value="MUTATOR TRANSPOSASE MUDRA PROTEIN"/>
    <property type="match status" value="1"/>
</dbReference>
<comment type="caution">
    <text evidence="2">The sequence shown here is derived from an EMBL/GenBank/DDBJ whole genome shotgun (WGS) entry which is preliminary data.</text>
</comment>
<protein>
    <recommendedName>
        <fullName evidence="1">Transposase MuDR plant domain-containing protein</fullName>
    </recommendedName>
</protein>
<feature type="domain" description="Transposase MuDR plant" evidence="1">
    <location>
        <begin position="1"/>
        <end position="62"/>
    </location>
</feature>
<dbReference type="InterPro" id="IPR004332">
    <property type="entry name" value="Transposase_MuDR"/>
</dbReference>
<reference evidence="2" key="2">
    <citation type="submission" date="2023-06" db="EMBL/GenBank/DDBJ databases">
        <authorList>
            <person name="Ma L."/>
            <person name="Liu K.-W."/>
            <person name="Li Z."/>
            <person name="Hsiao Y.-Y."/>
            <person name="Qi Y."/>
            <person name="Fu T."/>
            <person name="Tang G."/>
            <person name="Zhang D."/>
            <person name="Sun W.-H."/>
            <person name="Liu D.-K."/>
            <person name="Li Y."/>
            <person name="Chen G.-Z."/>
            <person name="Liu X.-D."/>
            <person name="Liao X.-Y."/>
            <person name="Jiang Y.-T."/>
            <person name="Yu X."/>
            <person name="Hao Y."/>
            <person name="Huang J."/>
            <person name="Zhao X.-W."/>
            <person name="Ke S."/>
            <person name="Chen Y.-Y."/>
            <person name="Wu W.-L."/>
            <person name="Hsu J.-L."/>
            <person name="Lin Y.-F."/>
            <person name="Huang M.-D."/>
            <person name="Li C.-Y."/>
            <person name="Huang L."/>
            <person name="Wang Z.-W."/>
            <person name="Zhao X."/>
            <person name="Zhong W.-Y."/>
            <person name="Peng D.-H."/>
            <person name="Ahmad S."/>
            <person name="Lan S."/>
            <person name="Zhang J.-S."/>
            <person name="Tsai W.-C."/>
            <person name="Van De Peer Y."/>
            <person name="Liu Z.-J."/>
        </authorList>
    </citation>
    <scope>NUCLEOTIDE SEQUENCE</scope>
    <source>
        <strain evidence="2">SCP</strain>
        <tissue evidence="2">Leaves</tissue>
    </source>
</reference>
<organism evidence="2 3">
    <name type="scientific">Acorus gramineus</name>
    <name type="common">Dwarf sweet flag</name>
    <dbReference type="NCBI Taxonomy" id="55184"/>
    <lineage>
        <taxon>Eukaryota</taxon>
        <taxon>Viridiplantae</taxon>
        <taxon>Streptophyta</taxon>
        <taxon>Embryophyta</taxon>
        <taxon>Tracheophyta</taxon>
        <taxon>Spermatophyta</taxon>
        <taxon>Magnoliopsida</taxon>
        <taxon>Liliopsida</taxon>
        <taxon>Acoraceae</taxon>
        <taxon>Acorus</taxon>
    </lineage>
</organism>
<name>A0AAV9BET3_ACOGR</name>
<keyword evidence="3" id="KW-1185">Reference proteome</keyword>